<dbReference type="PANTHER" id="PTHR10138:SF0">
    <property type="entry name" value="TRYPTOPHAN 2,3-DIOXYGENASE"/>
    <property type="match status" value="1"/>
</dbReference>
<protein>
    <recommendedName>
        <fullName evidence="4">Tryptophan 2,3-dioxygenase</fullName>
    </recommendedName>
</protein>
<evidence type="ECO:0008006" key="4">
    <source>
        <dbReference type="Google" id="ProtNLM"/>
    </source>
</evidence>
<evidence type="ECO:0000313" key="3">
    <source>
        <dbReference type="Proteomes" id="UP000265768"/>
    </source>
</evidence>
<dbReference type="GO" id="GO:0046872">
    <property type="term" value="F:metal ion binding"/>
    <property type="evidence" value="ECO:0007669"/>
    <property type="project" value="InterPro"/>
</dbReference>
<dbReference type="EMBL" id="QZEY01000011">
    <property type="protein sequence ID" value="RJL27206.1"/>
    <property type="molecule type" value="Genomic_DNA"/>
</dbReference>
<dbReference type="GO" id="GO:0004833">
    <property type="term" value="F:L-tryptophan 2,3-dioxygenase activity"/>
    <property type="evidence" value="ECO:0007669"/>
    <property type="project" value="InterPro"/>
</dbReference>
<dbReference type="InterPro" id="IPR004981">
    <property type="entry name" value="Trp_2_3_dOase"/>
</dbReference>
<name>A0A3A4AD17_9ACTN</name>
<dbReference type="PANTHER" id="PTHR10138">
    <property type="entry name" value="TRYPTOPHAN 2,3-DIOXYGENASE"/>
    <property type="match status" value="1"/>
</dbReference>
<dbReference type="Gene3D" id="1.20.58.480">
    <property type="match status" value="2"/>
</dbReference>
<gene>
    <name evidence="2" type="ORF">D5H75_25780</name>
</gene>
<dbReference type="RefSeq" id="WP_119929107.1">
    <property type="nucleotide sequence ID" value="NZ_QZEY01000011.1"/>
</dbReference>
<sequence>MPADLSPPGVSPPGPSYRSYLALERILAAQRPVTPREDPGIWAAERFFIVCHQASELWASQILVDLEEAGRLAGFGDWEAASAVVLRAAATAGLLSRTLAHLGRLPAESFLAFRGALEGASGAESEQFRGLLRGRRHGPVRRLRAGLRAALPAAGEGAPHRPPDCGHAVCACDAALEAYLGAITAWRGLHAKVAYRFIGDRPGTGGTEGVGHLLRRIVADAGEEGDDLGPPPEPELAEHAGDV</sequence>
<dbReference type="GO" id="GO:0019442">
    <property type="term" value="P:L-tryptophan catabolic process to acetyl-CoA"/>
    <property type="evidence" value="ECO:0007669"/>
    <property type="project" value="TreeGrafter"/>
</dbReference>
<dbReference type="SUPFAM" id="SSF140959">
    <property type="entry name" value="Indolic compounds 2,3-dioxygenase-like"/>
    <property type="match status" value="1"/>
</dbReference>
<dbReference type="OrthoDB" id="8959163at2"/>
<dbReference type="InterPro" id="IPR037217">
    <property type="entry name" value="Trp/Indoleamine_2_3_dOase-like"/>
</dbReference>
<organism evidence="2 3">
    <name type="scientific">Bailinhaonella thermotolerans</name>
    <dbReference type="NCBI Taxonomy" id="1070861"/>
    <lineage>
        <taxon>Bacteria</taxon>
        <taxon>Bacillati</taxon>
        <taxon>Actinomycetota</taxon>
        <taxon>Actinomycetes</taxon>
        <taxon>Streptosporangiales</taxon>
        <taxon>Streptosporangiaceae</taxon>
        <taxon>Bailinhaonella</taxon>
    </lineage>
</organism>
<accession>A0A3A4AD17</accession>
<comment type="caution">
    <text evidence="2">The sequence shown here is derived from an EMBL/GenBank/DDBJ whole genome shotgun (WGS) entry which is preliminary data.</text>
</comment>
<dbReference type="GO" id="GO:0020037">
    <property type="term" value="F:heme binding"/>
    <property type="evidence" value="ECO:0007669"/>
    <property type="project" value="InterPro"/>
</dbReference>
<dbReference type="Proteomes" id="UP000265768">
    <property type="component" value="Unassembled WGS sequence"/>
</dbReference>
<dbReference type="AlphaFoldDB" id="A0A3A4AD17"/>
<evidence type="ECO:0000256" key="1">
    <source>
        <dbReference type="SAM" id="MobiDB-lite"/>
    </source>
</evidence>
<proteinExistence type="predicted"/>
<evidence type="ECO:0000313" key="2">
    <source>
        <dbReference type="EMBL" id="RJL27206.1"/>
    </source>
</evidence>
<feature type="region of interest" description="Disordered" evidence="1">
    <location>
        <begin position="221"/>
        <end position="243"/>
    </location>
</feature>
<reference evidence="2 3" key="1">
    <citation type="submission" date="2018-09" db="EMBL/GenBank/DDBJ databases">
        <title>YIM 75507 draft genome.</title>
        <authorList>
            <person name="Tang S."/>
            <person name="Feng Y."/>
        </authorList>
    </citation>
    <scope>NUCLEOTIDE SEQUENCE [LARGE SCALE GENOMIC DNA]</scope>
    <source>
        <strain evidence="2 3">YIM 75507</strain>
    </source>
</reference>
<dbReference type="Pfam" id="PF03301">
    <property type="entry name" value="Trp_dioxygenase"/>
    <property type="match status" value="1"/>
</dbReference>
<keyword evidence="3" id="KW-1185">Reference proteome</keyword>
<dbReference type="GO" id="GO:0019441">
    <property type="term" value="P:L-tryptophan catabolic process to kynurenine"/>
    <property type="evidence" value="ECO:0007669"/>
    <property type="project" value="InterPro"/>
</dbReference>